<comment type="caution">
    <text evidence="6">The sequence shown here is derived from an EMBL/GenBank/DDBJ whole genome shotgun (WGS) entry which is preliminary data.</text>
</comment>
<dbReference type="PROSITE" id="PS50985">
    <property type="entry name" value="GRAS"/>
    <property type="match status" value="1"/>
</dbReference>
<comment type="similarity">
    <text evidence="5">Belongs to the GRAS family.</text>
</comment>
<dbReference type="AlphaFoldDB" id="A0AAD6QVJ0"/>
<comment type="subcellular location">
    <subcellularLocation>
        <location evidence="1">Nucleus</location>
    </subcellularLocation>
</comment>
<dbReference type="InterPro" id="IPR005202">
    <property type="entry name" value="TF_GRAS"/>
</dbReference>
<evidence type="ECO:0000313" key="7">
    <source>
        <dbReference type="Proteomes" id="UP001164929"/>
    </source>
</evidence>
<feature type="region of interest" description="SAW" evidence="5">
    <location>
        <begin position="306"/>
        <end position="380"/>
    </location>
</feature>
<dbReference type="GO" id="GO:0005634">
    <property type="term" value="C:nucleus"/>
    <property type="evidence" value="ECO:0007669"/>
    <property type="project" value="UniProtKB-SubCell"/>
</dbReference>
<gene>
    <name evidence="6" type="ORF">NC653_013892</name>
</gene>
<keyword evidence="7" id="KW-1185">Reference proteome</keyword>
<comment type="caution">
    <text evidence="5">Lacks conserved residue(s) required for the propagation of feature annotation.</text>
</comment>
<evidence type="ECO:0000256" key="5">
    <source>
        <dbReference type="PROSITE-ProRule" id="PRU01191"/>
    </source>
</evidence>
<name>A0AAD6QVJ0_9ROSI</name>
<dbReference type="PANTHER" id="PTHR31636">
    <property type="entry name" value="OSJNBA0084A10.13 PROTEIN-RELATED"/>
    <property type="match status" value="1"/>
</dbReference>
<feature type="short sequence motif" description="VHIID" evidence="5">
    <location>
        <begin position="139"/>
        <end position="143"/>
    </location>
</feature>
<evidence type="ECO:0000256" key="4">
    <source>
        <dbReference type="ARBA" id="ARBA00023242"/>
    </source>
</evidence>
<evidence type="ECO:0000256" key="1">
    <source>
        <dbReference type="ARBA" id="ARBA00004123"/>
    </source>
</evidence>
<keyword evidence="2" id="KW-0805">Transcription regulation</keyword>
<accession>A0AAD6QVJ0</accession>
<reference evidence="6" key="1">
    <citation type="journal article" date="2023" name="Mol. Ecol. Resour.">
        <title>Chromosome-level genome assembly of a triploid poplar Populus alba 'Berolinensis'.</title>
        <authorList>
            <person name="Chen S."/>
            <person name="Yu Y."/>
            <person name="Wang X."/>
            <person name="Wang S."/>
            <person name="Zhang T."/>
            <person name="Zhou Y."/>
            <person name="He R."/>
            <person name="Meng N."/>
            <person name="Wang Y."/>
            <person name="Liu W."/>
            <person name="Liu Z."/>
            <person name="Liu J."/>
            <person name="Guo Q."/>
            <person name="Huang H."/>
            <person name="Sederoff R.R."/>
            <person name="Wang G."/>
            <person name="Qu G."/>
            <person name="Chen S."/>
        </authorList>
    </citation>
    <scope>NUCLEOTIDE SEQUENCE</scope>
    <source>
        <strain evidence="6">SC-2020</strain>
    </source>
</reference>
<keyword evidence="3" id="KW-0804">Transcription</keyword>
<keyword evidence="4" id="KW-0539">Nucleus</keyword>
<dbReference type="EMBL" id="JAQIZT010000005">
    <property type="protein sequence ID" value="KAJ6997463.1"/>
    <property type="molecule type" value="Genomic_DNA"/>
</dbReference>
<evidence type="ECO:0000313" key="6">
    <source>
        <dbReference type="EMBL" id="KAJ6997463.1"/>
    </source>
</evidence>
<organism evidence="6 7">
    <name type="scientific">Populus alba x Populus x berolinensis</name>
    <dbReference type="NCBI Taxonomy" id="444605"/>
    <lineage>
        <taxon>Eukaryota</taxon>
        <taxon>Viridiplantae</taxon>
        <taxon>Streptophyta</taxon>
        <taxon>Embryophyta</taxon>
        <taxon>Tracheophyta</taxon>
        <taxon>Spermatophyta</taxon>
        <taxon>Magnoliopsida</taxon>
        <taxon>eudicotyledons</taxon>
        <taxon>Gunneridae</taxon>
        <taxon>Pentapetalae</taxon>
        <taxon>rosids</taxon>
        <taxon>fabids</taxon>
        <taxon>Malpighiales</taxon>
        <taxon>Salicaceae</taxon>
        <taxon>Saliceae</taxon>
        <taxon>Populus</taxon>
    </lineage>
</organism>
<dbReference type="Pfam" id="PF03514">
    <property type="entry name" value="GRAS"/>
    <property type="match status" value="1"/>
</dbReference>
<dbReference type="Proteomes" id="UP001164929">
    <property type="component" value="Chromosome 5"/>
</dbReference>
<evidence type="ECO:0000256" key="2">
    <source>
        <dbReference type="ARBA" id="ARBA00023015"/>
    </source>
</evidence>
<sequence>MPRTRPWPGFPTSRSSGSFGDANCMEQLLVHCANAIESNNATLSQQILWVLNNIAPPDGDSNQRLTFAFLRALIARACKSGTCKLLAAMANAHYNLALHTHKFSVIELASFVDVTPWHRFGFTAANAAILEAVEGYLVIHIVDLSSTHCMQIPTLIDAIANRFEVPPLIKLTVAGVTEDVPPMLDLSYEELGSKLVNFAWSRNVIMEFRIIPSSYADGFSSLIEQLRVQHLVTTFLKSLRSLDPTIVVLVDEDADLTSNSLESRLRSAFNYLWIPFDAVDTFLPRGSKQRQWYEADVCWKIMNLIAHEGLQRVERLEPKIQWIQRMRNADFRGISFAEDAISEVKTMLDEHAAGWGLKKEDDDLVLTWKGHNVVFASAWLPV</sequence>
<feature type="region of interest" description="Leucine repeat II (LRII)" evidence="5">
    <location>
        <begin position="190"/>
        <end position="222"/>
    </location>
</feature>
<evidence type="ECO:0000256" key="3">
    <source>
        <dbReference type="ARBA" id="ARBA00023163"/>
    </source>
</evidence>
<protein>
    <submittedName>
        <fullName evidence="6">Scarecrow-like protein 32</fullName>
    </submittedName>
</protein>
<proteinExistence type="inferred from homology"/>